<keyword evidence="4" id="KW-1185">Reference proteome</keyword>
<protein>
    <submittedName>
        <fullName evidence="3">Uncharacterized protein</fullName>
    </submittedName>
</protein>
<feature type="region of interest" description="Disordered" evidence="1">
    <location>
        <begin position="444"/>
        <end position="467"/>
    </location>
</feature>
<feature type="transmembrane region" description="Helical" evidence="2">
    <location>
        <begin position="143"/>
        <end position="164"/>
    </location>
</feature>
<feature type="transmembrane region" description="Helical" evidence="2">
    <location>
        <begin position="221"/>
        <end position="241"/>
    </location>
</feature>
<feature type="region of interest" description="Disordered" evidence="1">
    <location>
        <begin position="510"/>
        <end position="535"/>
    </location>
</feature>
<keyword evidence="2" id="KW-0472">Membrane</keyword>
<dbReference type="RefSeq" id="WP_085480724.1">
    <property type="nucleotide sequence ID" value="NZ_FXAT01000001.1"/>
</dbReference>
<name>A0A1X7ID68_9BURK</name>
<dbReference type="AlphaFoldDB" id="A0A1X7ID68"/>
<evidence type="ECO:0000256" key="1">
    <source>
        <dbReference type="SAM" id="MobiDB-lite"/>
    </source>
</evidence>
<keyword evidence="2" id="KW-1133">Transmembrane helix</keyword>
<reference evidence="4" key="1">
    <citation type="submission" date="2017-04" db="EMBL/GenBank/DDBJ databases">
        <authorList>
            <person name="Varghese N."/>
            <person name="Submissions S."/>
        </authorList>
    </citation>
    <scope>NUCLEOTIDE SEQUENCE [LARGE SCALE GENOMIC DNA]</scope>
    <source>
        <strain evidence="4">LMG 29540</strain>
    </source>
</reference>
<gene>
    <name evidence="3" type="ORF">SAMN06265784_101567</name>
</gene>
<dbReference type="EMBL" id="FXAT01000001">
    <property type="protein sequence ID" value="SMG12498.1"/>
    <property type="molecule type" value="Genomic_DNA"/>
</dbReference>
<feature type="compositionally biased region" description="Basic and acidic residues" evidence="1">
    <location>
        <begin position="514"/>
        <end position="529"/>
    </location>
</feature>
<organism evidence="3 4">
    <name type="scientific">Paraburkholderia susongensis</name>
    <dbReference type="NCBI Taxonomy" id="1515439"/>
    <lineage>
        <taxon>Bacteria</taxon>
        <taxon>Pseudomonadati</taxon>
        <taxon>Pseudomonadota</taxon>
        <taxon>Betaproteobacteria</taxon>
        <taxon>Burkholderiales</taxon>
        <taxon>Burkholderiaceae</taxon>
        <taxon>Paraburkholderia</taxon>
    </lineage>
</organism>
<feature type="transmembrane region" description="Helical" evidence="2">
    <location>
        <begin position="107"/>
        <end position="131"/>
    </location>
</feature>
<evidence type="ECO:0000313" key="3">
    <source>
        <dbReference type="EMBL" id="SMG12498.1"/>
    </source>
</evidence>
<dbReference type="STRING" id="1515439.SAMN06265784_101567"/>
<sequence>MFDFMQQHGWLVGAVVAAGIVLATLFAYRATLNFRLMHWWYQVPLIGKMAKLSRSATPDEKTGWTDSERTLCSDYGKFVHYHSRTEFERRNVYLSRAEDNGRKPTPIWLWAVLTVLVAAEGLGFSYLLGTWMARDGSANTHTLLMFAIVIVLCVAMMFLTHAAGHQLHRSNLIRRCRKEWQEGGRKGDFHTPIALSGNQSLDDGMPSYKQIVNRVGAHGSYFMVGAAIVVIIAIAVLSTWMRMSALEGEQTRETVGITATDNGNPFASAATLPADITDSQKKADAKAQSDEHASTRTEGIAAFITLAVIFVMTQIIGIYAGFKGGFASRDGHAAWLANRGFATYEDYEDYFRPLIALANSQLQNLQRRLTENSSNSHAGYRFSFDDYLEQLQVRAREKAAREAADAAAKNAQAALAQQAAQSVAQSQVAPQALPQAVPVLPTTTTASETAAAPQAAPATTAPASLSTALPGGIEEHMARLGTLADPAQKKAYVLALDEATQKAVIAEIGRRKKAEADIADAEKAKRSAELDSLLG</sequence>
<dbReference type="OrthoDB" id="5366203at2"/>
<evidence type="ECO:0000256" key="2">
    <source>
        <dbReference type="SAM" id="Phobius"/>
    </source>
</evidence>
<feature type="transmembrane region" description="Helical" evidence="2">
    <location>
        <begin position="6"/>
        <end position="28"/>
    </location>
</feature>
<dbReference type="Proteomes" id="UP000193228">
    <property type="component" value="Unassembled WGS sequence"/>
</dbReference>
<accession>A0A1X7ID68</accession>
<proteinExistence type="predicted"/>
<evidence type="ECO:0000313" key="4">
    <source>
        <dbReference type="Proteomes" id="UP000193228"/>
    </source>
</evidence>
<keyword evidence="2" id="KW-0812">Transmembrane</keyword>
<feature type="transmembrane region" description="Helical" evidence="2">
    <location>
        <begin position="300"/>
        <end position="322"/>
    </location>
</feature>